<protein>
    <submittedName>
        <fullName evidence="1">Uncharacterized protein</fullName>
    </submittedName>
</protein>
<proteinExistence type="predicted"/>
<name>A0A087M0F2_9HYPH</name>
<evidence type="ECO:0000313" key="2">
    <source>
        <dbReference type="Proteomes" id="UP000028981"/>
    </source>
</evidence>
<keyword evidence="2" id="KW-1185">Reference proteome</keyword>
<dbReference type="Proteomes" id="UP000028981">
    <property type="component" value="Unassembled WGS sequence"/>
</dbReference>
<gene>
    <name evidence="1" type="ORF">JP75_15530</name>
</gene>
<dbReference type="AlphaFoldDB" id="A0A087M0F2"/>
<comment type="caution">
    <text evidence="1">The sequence shown here is derived from an EMBL/GenBank/DDBJ whole genome shotgun (WGS) entry which is preliminary data.</text>
</comment>
<accession>A0A087M0F2</accession>
<sequence>MRAWIGLVSVSLACLGIGALAGYAFAQNSERFGRLGKLADAVGGDFLESGSAMAAPPHATTMREGECEAFVGAEPFDRDEIVDGSFILNIDGEQALFSLIACSAGYRPSYYPYLSNEVHGETIKPFPIPMIPRDLVMAADGRWEEQAANAMLALANTAGVYYRADPHQFEAAMSLAGRKLQSVDSEVAQAFAGLYGVAAAFGRVGQGIVCC</sequence>
<organism evidence="1 2">
    <name type="scientific">Devosia riboflavina</name>
    <dbReference type="NCBI Taxonomy" id="46914"/>
    <lineage>
        <taxon>Bacteria</taxon>
        <taxon>Pseudomonadati</taxon>
        <taxon>Pseudomonadota</taxon>
        <taxon>Alphaproteobacteria</taxon>
        <taxon>Hyphomicrobiales</taxon>
        <taxon>Devosiaceae</taxon>
        <taxon>Devosia</taxon>
    </lineage>
</organism>
<dbReference type="EMBL" id="JQGC01000014">
    <property type="protein sequence ID" value="KFL30355.1"/>
    <property type="molecule type" value="Genomic_DNA"/>
</dbReference>
<dbReference type="RefSeq" id="WP_035084441.1">
    <property type="nucleotide sequence ID" value="NZ_JQGC01000014.1"/>
</dbReference>
<evidence type="ECO:0000313" key="1">
    <source>
        <dbReference type="EMBL" id="KFL30355.1"/>
    </source>
</evidence>
<reference evidence="1 2" key="1">
    <citation type="submission" date="2014-08" db="EMBL/GenBank/DDBJ databases">
        <authorList>
            <person name="Hassan Y.I."/>
            <person name="Lepp D."/>
            <person name="Zhou T."/>
        </authorList>
    </citation>
    <scope>NUCLEOTIDE SEQUENCE [LARGE SCALE GENOMIC DNA]</scope>
    <source>
        <strain evidence="1 2">IFO13584</strain>
    </source>
</reference>